<dbReference type="AlphaFoldDB" id="A0A451GGN8"/>
<organism evidence="9 10">
    <name type="scientific">Falsigemmobacter intermedius</name>
    <dbReference type="NCBI Taxonomy" id="1553448"/>
    <lineage>
        <taxon>Bacteria</taxon>
        <taxon>Pseudomonadati</taxon>
        <taxon>Pseudomonadota</taxon>
        <taxon>Alphaproteobacteria</taxon>
        <taxon>Rhodobacterales</taxon>
        <taxon>Paracoccaceae</taxon>
        <taxon>Falsigemmobacter</taxon>
    </lineage>
</organism>
<evidence type="ECO:0000256" key="6">
    <source>
        <dbReference type="SAM" id="MobiDB-lite"/>
    </source>
</evidence>
<sequence length="796" mass="86538">MPQSPETSHDPRTGLDRPPSGNGGPDLLHFAAGLLIAALLITGLYVGRDVLIPLAVAVLISFALSPLVSWLVRIGVQRVIAVIMVLLTVFLLLGGLGVLLGSQLRGLAQELPTYQETIREKVSNLSQQMRGPGILDGAMRTVDTLQKEVDQAVENEEEPLPKVQVVPPPVSPFETAVAWLAPALEPLATAGIVIVFVFLILLDNSDLRDRLLRILGGNLHRATDALEEAGSRISRYLLMQLLVNVSYGIPMALGLWLIGVPGWILWGSLAAVMRFIPYVGPMLSAIFPLSLAFAVDPSWEMVLWTLALILLLELISNNIIEPLLYGTSTGLSALSLIAAATFWTALWGPVGLILSTPLTVCLLVLGRNLPQLSFLETILGSAPALDPPTRIYQRLLADDADEAIAISSAEIEATSVTEFYNDTGIEVLRRVSQDFSLYARAEHRLRVANGMDLMLDDLREDYPPPAPPSGQPLVAAVGGRWEIDAVACEMLAHALAFDGILAEQRPAGVVTSRYVEKLNLDSVEIILLSYFSADPAGTARNFCRRLRHRWPGVRIVLALWNVPPTVLEDLKAEDLGADEIVTSMTEARLRIARMLDKGEVPEIRTAQAPEDDSERVTALRETMVLQGHMREELDALAKRAADVFDVPFAVISAIDEEQEYIVGQSMELPGRRTGDGTDMITMPRSDAICDHVVSAGEALVVPDTDRDPRFSDHPAIRLWNTRFYAGVPVQTPDGHVLGALCLLDTSPRKLTEDEIELLGELAADVASAITGEETEAPELRGRAENGSMTLGQRVPD</sequence>
<dbReference type="PANTHER" id="PTHR43102:SF2">
    <property type="entry name" value="GAF DOMAIN-CONTAINING PROTEIN"/>
    <property type="match status" value="1"/>
</dbReference>
<gene>
    <name evidence="9" type="ORF">EP867_18185</name>
</gene>
<feature type="transmembrane region" description="Helical" evidence="7">
    <location>
        <begin position="27"/>
        <end position="46"/>
    </location>
</feature>
<name>A0A451GGN8_9RHOB</name>
<feature type="transmembrane region" description="Helical" evidence="7">
    <location>
        <begin position="176"/>
        <end position="202"/>
    </location>
</feature>
<evidence type="ECO:0000256" key="7">
    <source>
        <dbReference type="SAM" id="Phobius"/>
    </source>
</evidence>
<feature type="region of interest" description="Disordered" evidence="6">
    <location>
        <begin position="1"/>
        <end position="20"/>
    </location>
</feature>
<reference evidence="9 10" key="1">
    <citation type="journal article" date="2015" name="Int. J. Syst. Evol. Microbiol.">
        <title>Gemmobacter intermedius sp. nov., isolated from a white stork (Ciconia ciconia).</title>
        <authorList>
            <person name="Kampfer P."/>
            <person name="Jerzak L."/>
            <person name="Wilharm G."/>
            <person name="Golke J."/>
            <person name="Busse H.J."/>
            <person name="Glaeser S.P."/>
        </authorList>
    </citation>
    <scope>NUCLEOTIDE SEQUENCE [LARGE SCALE GENOMIC DNA]</scope>
    <source>
        <strain evidence="9 10">119/4</strain>
    </source>
</reference>
<dbReference type="Gene3D" id="3.30.450.40">
    <property type="match status" value="1"/>
</dbReference>
<dbReference type="SMART" id="SM00065">
    <property type="entry name" value="GAF"/>
    <property type="match status" value="1"/>
</dbReference>
<comment type="caution">
    <text evidence="9">The sequence shown here is derived from an EMBL/GenBank/DDBJ whole genome shotgun (WGS) entry which is preliminary data.</text>
</comment>
<keyword evidence="5 7" id="KW-0472">Membrane</keyword>
<dbReference type="GO" id="GO:0016020">
    <property type="term" value="C:membrane"/>
    <property type="evidence" value="ECO:0007669"/>
    <property type="project" value="UniProtKB-SubCell"/>
</dbReference>
<dbReference type="SUPFAM" id="SSF55781">
    <property type="entry name" value="GAF domain-like"/>
    <property type="match status" value="1"/>
</dbReference>
<feature type="region of interest" description="Disordered" evidence="6">
    <location>
        <begin position="771"/>
        <end position="796"/>
    </location>
</feature>
<feature type="transmembrane region" description="Helical" evidence="7">
    <location>
        <begin position="79"/>
        <end position="100"/>
    </location>
</feature>
<dbReference type="OrthoDB" id="9799225at2"/>
<dbReference type="PANTHER" id="PTHR43102">
    <property type="entry name" value="SLR1143 PROTEIN"/>
    <property type="match status" value="1"/>
</dbReference>
<evidence type="ECO:0000256" key="4">
    <source>
        <dbReference type="ARBA" id="ARBA00022989"/>
    </source>
</evidence>
<keyword evidence="4 7" id="KW-1133">Transmembrane helix</keyword>
<feature type="transmembrane region" description="Helical" evidence="7">
    <location>
        <begin position="278"/>
        <end position="295"/>
    </location>
</feature>
<dbReference type="InterPro" id="IPR002549">
    <property type="entry name" value="AI-2E-like"/>
</dbReference>
<feature type="domain" description="GAF" evidence="8">
    <location>
        <begin position="628"/>
        <end position="779"/>
    </location>
</feature>
<accession>A0A451GGN8</accession>
<protein>
    <submittedName>
        <fullName evidence="9">AI-2E family transporter</fullName>
    </submittedName>
</protein>
<feature type="transmembrane region" description="Helical" evidence="7">
    <location>
        <begin position="241"/>
        <end position="266"/>
    </location>
</feature>
<evidence type="ECO:0000256" key="1">
    <source>
        <dbReference type="ARBA" id="ARBA00004141"/>
    </source>
</evidence>
<comment type="similarity">
    <text evidence="2">Belongs to the autoinducer-2 exporter (AI-2E) (TC 2.A.86) family.</text>
</comment>
<evidence type="ECO:0000256" key="5">
    <source>
        <dbReference type="ARBA" id="ARBA00023136"/>
    </source>
</evidence>
<evidence type="ECO:0000256" key="3">
    <source>
        <dbReference type="ARBA" id="ARBA00022692"/>
    </source>
</evidence>
<comment type="subcellular location">
    <subcellularLocation>
        <location evidence="1">Membrane</location>
        <topology evidence="1">Multi-pass membrane protein</topology>
    </subcellularLocation>
</comment>
<evidence type="ECO:0000313" key="10">
    <source>
        <dbReference type="Proteomes" id="UP000287168"/>
    </source>
</evidence>
<dbReference type="Pfam" id="PF01594">
    <property type="entry name" value="AI-2E_transport"/>
    <property type="match status" value="1"/>
</dbReference>
<dbReference type="InterPro" id="IPR003018">
    <property type="entry name" value="GAF"/>
</dbReference>
<feature type="transmembrane region" description="Helical" evidence="7">
    <location>
        <begin position="302"/>
        <end position="320"/>
    </location>
</feature>
<evidence type="ECO:0000256" key="2">
    <source>
        <dbReference type="ARBA" id="ARBA00009773"/>
    </source>
</evidence>
<dbReference type="Pfam" id="PF01590">
    <property type="entry name" value="GAF"/>
    <property type="match status" value="1"/>
</dbReference>
<dbReference type="EMBL" id="SBLC01000062">
    <property type="protein sequence ID" value="RWY36376.1"/>
    <property type="molecule type" value="Genomic_DNA"/>
</dbReference>
<keyword evidence="3 7" id="KW-0812">Transmembrane</keyword>
<evidence type="ECO:0000313" key="9">
    <source>
        <dbReference type="EMBL" id="RWY36376.1"/>
    </source>
</evidence>
<evidence type="ECO:0000259" key="8">
    <source>
        <dbReference type="SMART" id="SM00065"/>
    </source>
</evidence>
<keyword evidence="10" id="KW-1185">Reference proteome</keyword>
<feature type="transmembrane region" description="Helical" evidence="7">
    <location>
        <begin position="52"/>
        <end position="72"/>
    </location>
</feature>
<proteinExistence type="inferred from homology"/>
<feature type="transmembrane region" description="Helical" evidence="7">
    <location>
        <begin position="340"/>
        <end position="365"/>
    </location>
</feature>
<dbReference type="Proteomes" id="UP000287168">
    <property type="component" value="Unassembled WGS sequence"/>
</dbReference>
<dbReference type="InterPro" id="IPR029016">
    <property type="entry name" value="GAF-like_dom_sf"/>
</dbReference>